<keyword evidence="2" id="KW-0328">Glycosyltransferase</keyword>
<feature type="domain" description="Glycosyltransferase 2-like" evidence="1">
    <location>
        <begin position="6"/>
        <end position="131"/>
    </location>
</feature>
<dbReference type="GO" id="GO:0050501">
    <property type="term" value="F:hyaluronan synthase activity"/>
    <property type="evidence" value="ECO:0007669"/>
    <property type="project" value="UniProtKB-EC"/>
</dbReference>
<dbReference type="CDD" id="cd00761">
    <property type="entry name" value="Glyco_tranf_GTA_type"/>
    <property type="match status" value="1"/>
</dbReference>
<dbReference type="InterPro" id="IPR001173">
    <property type="entry name" value="Glyco_trans_2-like"/>
</dbReference>
<dbReference type="EMBL" id="CPZJ01000006">
    <property type="protein sequence ID" value="CNF65082.1"/>
    <property type="molecule type" value="Genomic_DNA"/>
</dbReference>
<dbReference type="SUPFAM" id="SSF53448">
    <property type="entry name" value="Nucleotide-diphospho-sugar transferases"/>
    <property type="match status" value="1"/>
</dbReference>
<protein>
    <submittedName>
        <fullName evidence="2">Putative glycosyltransferase</fullName>
        <ecNumber evidence="2">2.4.-.-</ecNumber>
        <ecNumber evidence="2">2.4.1.212</ecNumber>
    </submittedName>
</protein>
<proteinExistence type="predicted"/>
<evidence type="ECO:0000313" key="2">
    <source>
        <dbReference type="EMBL" id="CNF65082.1"/>
    </source>
</evidence>
<keyword evidence="2" id="KW-0808">Transferase</keyword>
<dbReference type="InterPro" id="IPR050834">
    <property type="entry name" value="Glycosyltransf_2"/>
</dbReference>
<gene>
    <name evidence="2" type="primary">wbcG_1</name>
    <name evidence="2" type="ORF">ERS008530_01741</name>
</gene>
<evidence type="ECO:0000259" key="1">
    <source>
        <dbReference type="Pfam" id="PF00535"/>
    </source>
</evidence>
<dbReference type="RefSeq" id="WP_050073416.1">
    <property type="nucleotide sequence ID" value="NZ_CPZJ01000006.1"/>
</dbReference>
<organism evidence="2 3">
    <name type="scientific">Yersinia intermedia</name>
    <dbReference type="NCBI Taxonomy" id="631"/>
    <lineage>
        <taxon>Bacteria</taxon>
        <taxon>Pseudomonadati</taxon>
        <taxon>Pseudomonadota</taxon>
        <taxon>Gammaproteobacteria</taxon>
        <taxon>Enterobacterales</taxon>
        <taxon>Yersiniaceae</taxon>
        <taxon>Yersinia</taxon>
    </lineage>
</organism>
<reference evidence="2 3" key="1">
    <citation type="submission" date="2015-03" db="EMBL/GenBank/DDBJ databases">
        <authorList>
            <person name="Murphy D."/>
        </authorList>
    </citation>
    <scope>NUCLEOTIDE SEQUENCE [LARGE SCALE GENOMIC DNA]</scope>
    <source>
        <strain evidence="2 3">BR165/97</strain>
    </source>
</reference>
<sequence length="255" mass="29235">MHHKISVVIPCYNAEGTIRESIDSVLKQSYPIFEIICVDDCSTDNSVNIIKKEYGGVLLIESVKNHGPAKSRNIGIDSANGDFIAFLDSDDVWYPNKISIQMEYMIQNDLVCIGSPFTINKISALNYNEYSFRLLSLHDLARSNKLPTPSVIIKKMKMKMMFNESMRYAEDYDFWLRLANFYPSRIGLIEQPLVSLSKPVFGVSGLSSHLWKMEKGELIALNNNLGRYKIIFLVLSVAKFIRRLLLVYFIKNSKW</sequence>
<name>A0A0T9M5I7_YERIN</name>
<dbReference type="Pfam" id="PF00535">
    <property type="entry name" value="Glycos_transf_2"/>
    <property type="match status" value="1"/>
</dbReference>
<accession>A0A0T9M5I7</accession>
<evidence type="ECO:0000313" key="3">
    <source>
        <dbReference type="Proteomes" id="UP000038750"/>
    </source>
</evidence>
<dbReference type="InterPro" id="IPR029044">
    <property type="entry name" value="Nucleotide-diphossugar_trans"/>
</dbReference>
<dbReference type="Gene3D" id="3.90.550.10">
    <property type="entry name" value="Spore Coat Polysaccharide Biosynthesis Protein SpsA, Chain A"/>
    <property type="match status" value="1"/>
</dbReference>
<dbReference type="EC" id="2.4.1.212" evidence="2"/>
<dbReference type="EC" id="2.4.-.-" evidence="2"/>
<dbReference type="Proteomes" id="UP000038750">
    <property type="component" value="Unassembled WGS sequence"/>
</dbReference>
<dbReference type="PANTHER" id="PTHR43685:SF2">
    <property type="entry name" value="GLYCOSYLTRANSFERASE 2-LIKE DOMAIN-CONTAINING PROTEIN"/>
    <property type="match status" value="1"/>
</dbReference>
<dbReference type="AlphaFoldDB" id="A0A0T9M5I7"/>
<dbReference type="PANTHER" id="PTHR43685">
    <property type="entry name" value="GLYCOSYLTRANSFERASE"/>
    <property type="match status" value="1"/>
</dbReference>